<keyword evidence="3" id="KW-0547">Nucleotide-binding</keyword>
<keyword evidence="7" id="KW-1185">Reference proteome</keyword>
<protein>
    <submittedName>
        <fullName evidence="6">ABC transporter ATP-binding protein</fullName>
    </submittedName>
</protein>
<dbReference type="PROSITE" id="PS00211">
    <property type="entry name" value="ABC_TRANSPORTER_1"/>
    <property type="match status" value="1"/>
</dbReference>
<dbReference type="InterPro" id="IPR050763">
    <property type="entry name" value="ABC_transporter_ATP-binding"/>
</dbReference>
<sequence length="273" mass="30936">MKIEHLEKSFGTVKVLKDINLSVKSGERIAILGGNGSGKTTLLNIINGGIKATGGSIDFEEMAINHQNTAYIMQHESLPSELRLQEVLALFSRDKAAYQRGLDLADQFDLTKNLRKKYAQLSGGEKQKLLLISSLQNQPSYFFLDEITTGLDYNSRDDLLDFLASVFEEKQASLFLVTHYIEEALRLCNRFVVIKSGKIIEDFTKEALISNEDSLIRFDQEMTAYQAYLIQSEQHTYKLPKALMSQVLAHDFEHILSYERDFTRNLGQIIEGA</sequence>
<dbReference type="SMART" id="SM00382">
    <property type="entry name" value="AAA"/>
    <property type="match status" value="1"/>
</dbReference>
<evidence type="ECO:0000313" key="6">
    <source>
        <dbReference type="EMBL" id="GBG97026.1"/>
    </source>
</evidence>
<dbReference type="InterPro" id="IPR003439">
    <property type="entry name" value="ABC_transporter-like_ATP-bd"/>
</dbReference>
<feature type="domain" description="ABC transporter" evidence="5">
    <location>
        <begin position="1"/>
        <end position="221"/>
    </location>
</feature>
<organism evidence="6 7">
    <name type="scientific">Lactococcus termiticola</name>
    <dbReference type="NCBI Taxonomy" id="2169526"/>
    <lineage>
        <taxon>Bacteria</taxon>
        <taxon>Bacillati</taxon>
        <taxon>Bacillota</taxon>
        <taxon>Bacilli</taxon>
        <taxon>Lactobacillales</taxon>
        <taxon>Streptococcaceae</taxon>
        <taxon>Lactococcus</taxon>
    </lineage>
</organism>
<gene>
    <name evidence="6" type="ORF">NtB2_01163</name>
</gene>
<comment type="caution">
    <text evidence="6">The sequence shown here is derived from an EMBL/GenBank/DDBJ whole genome shotgun (WGS) entry which is preliminary data.</text>
</comment>
<dbReference type="OrthoDB" id="9805856at2"/>
<comment type="similarity">
    <text evidence="1">Belongs to the ABC transporter superfamily.</text>
</comment>
<evidence type="ECO:0000256" key="2">
    <source>
        <dbReference type="ARBA" id="ARBA00022448"/>
    </source>
</evidence>
<dbReference type="GO" id="GO:0016887">
    <property type="term" value="F:ATP hydrolysis activity"/>
    <property type="evidence" value="ECO:0007669"/>
    <property type="project" value="InterPro"/>
</dbReference>
<dbReference type="InterPro" id="IPR003593">
    <property type="entry name" value="AAA+_ATPase"/>
</dbReference>
<dbReference type="InterPro" id="IPR017871">
    <property type="entry name" value="ABC_transporter-like_CS"/>
</dbReference>
<dbReference type="PANTHER" id="PTHR42711">
    <property type="entry name" value="ABC TRANSPORTER ATP-BINDING PROTEIN"/>
    <property type="match status" value="1"/>
</dbReference>
<dbReference type="RefSeq" id="WP_109245990.1">
    <property type="nucleotide sequence ID" value="NZ_BFFO01000006.1"/>
</dbReference>
<keyword evidence="2" id="KW-0813">Transport</keyword>
<proteinExistence type="inferred from homology"/>
<dbReference type="SUPFAM" id="SSF52540">
    <property type="entry name" value="P-loop containing nucleoside triphosphate hydrolases"/>
    <property type="match status" value="1"/>
</dbReference>
<dbReference type="AlphaFoldDB" id="A0A2R5HGN8"/>
<dbReference type="EMBL" id="BFFO01000006">
    <property type="protein sequence ID" value="GBG97026.1"/>
    <property type="molecule type" value="Genomic_DNA"/>
</dbReference>
<evidence type="ECO:0000256" key="4">
    <source>
        <dbReference type="ARBA" id="ARBA00022840"/>
    </source>
</evidence>
<evidence type="ECO:0000256" key="1">
    <source>
        <dbReference type="ARBA" id="ARBA00005417"/>
    </source>
</evidence>
<keyword evidence="4 6" id="KW-0067">ATP-binding</keyword>
<dbReference type="InterPro" id="IPR027417">
    <property type="entry name" value="P-loop_NTPase"/>
</dbReference>
<accession>A0A2R5HGN8</accession>
<evidence type="ECO:0000313" key="7">
    <source>
        <dbReference type="Proteomes" id="UP000245021"/>
    </source>
</evidence>
<evidence type="ECO:0000259" key="5">
    <source>
        <dbReference type="PROSITE" id="PS50893"/>
    </source>
</evidence>
<dbReference type="PROSITE" id="PS50893">
    <property type="entry name" value="ABC_TRANSPORTER_2"/>
    <property type="match status" value="1"/>
</dbReference>
<dbReference type="Gene3D" id="3.40.50.300">
    <property type="entry name" value="P-loop containing nucleotide triphosphate hydrolases"/>
    <property type="match status" value="1"/>
</dbReference>
<name>A0A2R5HGN8_9LACT</name>
<dbReference type="Proteomes" id="UP000245021">
    <property type="component" value="Unassembled WGS sequence"/>
</dbReference>
<evidence type="ECO:0000256" key="3">
    <source>
        <dbReference type="ARBA" id="ARBA00022741"/>
    </source>
</evidence>
<reference evidence="6 7" key="1">
    <citation type="journal article" date="2018" name="Genome Announc.">
        <title>Draft Genome Sequence of Lactococcus sp. Strain NtB2 (JCM 32569), Isolated from the Gut of the Higher Termite Nasutitermes takasagoensis.</title>
        <authorList>
            <person name="Noda S."/>
            <person name="Aihara C."/>
            <person name="Yuki M."/>
            <person name="Ohkuma M."/>
        </authorList>
    </citation>
    <scope>NUCLEOTIDE SEQUENCE [LARGE SCALE GENOMIC DNA]</scope>
    <source>
        <strain evidence="6 7">NtB2</strain>
    </source>
</reference>
<dbReference type="CDD" id="cd03230">
    <property type="entry name" value="ABC_DR_subfamily_A"/>
    <property type="match status" value="1"/>
</dbReference>
<dbReference type="PANTHER" id="PTHR42711:SF5">
    <property type="entry name" value="ABC TRANSPORTER ATP-BINDING PROTEIN NATA"/>
    <property type="match status" value="1"/>
</dbReference>
<dbReference type="GO" id="GO:0005524">
    <property type="term" value="F:ATP binding"/>
    <property type="evidence" value="ECO:0007669"/>
    <property type="project" value="UniProtKB-KW"/>
</dbReference>
<dbReference type="Pfam" id="PF00005">
    <property type="entry name" value="ABC_tran"/>
    <property type="match status" value="1"/>
</dbReference>